<evidence type="ECO:0000313" key="3">
    <source>
        <dbReference type="EMBL" id="EDW02288.1"/>
    </source>
</evidence>
<dbReference type="SMART" id="SM00271">
    <property type="entry name" value="DnaJ"/>
    <property type="match status" value="1"/>
</dbReference>
<protein>
    <submittedName>
        <fullName evidence="3">GH21910</fullName>
    </submittedName>
</protein>
<dbReference type="PANTHER" id="PTHR44825:SF1">
    <property type="entry name" value="DNAJ HOMOLOG SUBFAMILY C MEMBER 4"/>
    <property type="match status" value="1"/>
</dbReference>
<organism evidence="4">
    <name type="scientific">Drosophila grimshawi</name>
    <name type="common">Hawaiian fruit fly</name>
    <name type="synonym">Idiomyia grimshawi</name>
    <dbReference type="NCBI Taxonomy" id="7222"/>
    <lineage>
        <taxon>Eukaryota</taxon>
        <taxon>Metazoa</taxon>
        <taxon>Ecdysozoa</taxon>
        <taxon>Arthropoda</taxon>
        <taxon>Hexapoda</taxon>
        <taxon>Insecta</taxon>
        <taxon>Pterygota</taxon>
        <taxon>Neoptera</taxon>
        <taxon>Endopterygota</taxon>
        <taxon>Diptera</taxon>
        <taxon>Brachycera</taxon>
        <taxon>Muscomorpha</taxon>
        <taxon>Ephydroidea</taxon>
        <taxon>Drosophilidae</taxon>
        <taxon>Drosophila</taxon>
        <taxon>Hawaiian Drosophila</taxon>
    </lineage>
</organism>
<evidence type="ECO:0000256" key="1">
    <source>
        <dbReference type="SAM" id="Phobius"/>
    </source>
</evidence>
<dbReference type="STRING" id="7222.B4J8C9"/>
<dbReference type="PRINTS" id="PR00625">
    <property type="entry name" value="JDOMAIN"/>
</dbReference>
<dbReference type="OMA" id="KHAEFQE"/>
<dbReference type="FunCoup" id="B4J8C9">
    <property type="interactions" value="45"/>
</dbReference>
<dbReference type="Gene3D" id="1.10.287.110">
    <property type="entry name" value="DnaJ domain"/>
    <property type="match status" value="1"/>
</dbReference>
<dbReference type="Pfam" id="PF00226">
    <property type="entry name" value="DnaJ"/>
    <property type="match status" value="1"/>
</dbReference>
<gene>
    <name evidence="3" type="primary">Dgri\GH21910</name>
    <name evidence="3" type="ORF">Dgri_GH21910</name>
</gene>
<dbReference type="PhylomeDB" id="B4J8C9"/>
<name>B4J8C9_DROGR</name>
<dbReference type="CDD" id="cd06257">
    <property type="entry name" value="DnaJ"/>
    <property type="match status" value="1"/>
</dbReference>
<dbReference type="EMBL" id="CH916367">
    <property type="protein sequence ID" value="EDW02288.1"/>
    <property type="molecule type" value="Genomic_DNA"/>
</dbReference>
<dbReference type="InterPro" id="IPR001623">
    <property type="entry name" value="DnaJ_domain"/>
</dbReference>
<sequence>MLRLPSLIVAAEAATCRRNFANNAKWNTKKESHYEVLNVSNDCTKRDIRNAYLKLSKQYHPDVKSNAANAENTARFVQITEAYQTLIKTSTRKDYDASLIWNPGGTRETIQPWEVRTNYSTDPGPYYGIKGISRVSNWQVALFLISLGILGAFFGFSSAKHSFELNRHVQDEISAEANSHHAAVVADAQKYGNQEQMRRMVERLAKDPLGQMVAK</sequence>
<keyword evidence="4" id="KW-1185">Reference proteome</keyword>
<keyword evidence="1" id="KW-0812">Transmembrane</keyword>
<dbReference type="OrthoDB" id="445556at2759"/>
<dbReference type="PANTHER" id="PTHR44825">
    <property type="match status" value="1"/>
</dbReference>
<dbReference type="eggNOG" id="KOG0715">
    <property type="taxonomic scope" value="Eukaryota"/>
</dbReference>
<keyword evidence="1" id="KW-0472">Membrane</keyword>
<dbReference type="SUPFAM" id="SSF46565">
    <property type="entry name" value="Chaperone J-domain"/>
    <property type="match status" value="1"/>
</dbReference>
<proteinExistence type="predicted"/>
<dbReference type="HOGENOM" id="CLU_088052_0_0_1"/>
<accession>B4J8C9</accession>
<dbReference type="InterPro" id="IPR036869">
    <property type="entry name" value="J_dom_sf"/>
</dbReference>
<dbReference type="InParanoid" id="B4J8C9"/>
<evidence type="ECO:0000259" key="2">
    <source>
        <dbReference type="PROSITE" id="PS50076"/>
    </source>
</evidence>
<dbReference type="AlphaFoldDB" id="B4J8C9"/>
<evidence type="ECO:0000313" key="4">
    <source>
        <dbReference type="Proteomes" id="UP000001070"/>
    </source>
</evidence>
<feature type="transmembrane region" description="Helical" evidence="1">
    <location>
        <begin position="138"/>
        <end position="157"/>
    </location>
</feature>
<feature type="domain" description="J" evidence="2">
    <location>
        <begin position="32"/>
        <end position="99"/>
    </location>
</feature>
<reference evidence="3 4" key="1">
    <citation type="journal article" date="2007" name="Nature">
        <title>Evolution of genes and genomes on the Drosophila phylogeny.</title>
        <authorList>
            <consortium name="Drosophila 12 Genomes Consortium"/>
            <person name="Clark A.G."/>
            <person name="Eisen M.B."/>
            <person name="Smith D.R."/>
            <person name="Bergman C.M."/>
            <person name="Oliver B."/>
            <person name="Markow T.A."/>
            <person name="Kaufman T.C."/>
            <person name="Kellis M."/>
            <person name="Gelbart W."/>
            <person name="Iyer V.N."/>
            <person name="Pollard D.A."/>
            <person name="Sackton T.B."/>
            <person name="Larracuente A.M."/>
            <person name="Singh N.D."/>
            <person name="Abad J.P."/>
            <person name="Abt D.N."/>
            <person name="Adryan B."/>
            <person name="Aguade M."/>
            <person name="Akashi H."/>
            <person name="Anderson W.W."/>
            <person name="Aquadro C.F."/>
            <person name="Ardell D.H."/>
            <person name="Arguello R."/>
            <person name="Artieri C.G."/>
            <person name="Barbash D.A."/>
            <person name="Barker D."/>
            <person name="Barsanti P."/>
            <person name="Batterham P."/>
            <person name="Batzoglou S."/>
            <person name="Begun D."/>
            <person name="Bhutkar A."/>
            <person name="Blanco E."/>
            <person name="Bosak S.A."/>
            <person name="Bradley R.K."/>
            <person name="Brand A.D."/>
            <person name="Brent M.R."/>
            <person name="Brooks A.N."/>
            <person name="Brown R.H."/>
            <person name="Butlin R.K."/>
            <person name="Caggese C."/>
            <person name="Calvi B.R."/>
            <person name="Bernardo de Carvalho A."/>
            <person name="Caspi A."/>
            <person name="Castrezana S."/>
            <person name="Celniker S.E."/>
            <person name="Chang J.L."/>
            <person name="Chapple C."/>
            <person name="Chatterji S."/>
            <person name="Chinwalla A."/>
            <person name="Civetta A."/>
            <person name="Clifton S.W."/>
            <person name="Comeron J.M."/>
            <person name="Costello J.C."/>
            <person name="Coyne J.A."/>
            <person name="Daub J."/>
            <person name="David R.G."/>
            <person name="Delcher A.L."/>
            <person name="Delehaunty K."/>
            <person name="Do C.B."/>
            <person name="Ebling H."/>
            <person name="Edwards K."/>
            <person name="Eickbush T."/>
            <person name="Evans J.D."/>
            <person name="Filipski A."/>
            <person name="Findeiss S."/>
            <person name="Freyhult E."/>
            <person name="Fulton L."/>
            <person name="Fulton R."/>
            <person name="Garcia A.C."/>
            <person name="Gardiner A."/>
            <person name="Garfield D.A."/>
            <person name="Garvin B.E."/>
            <person name="Gibson G."/>
            <person name="Gilbert D."/>
            <person name="Gnerre S."/>
            <person name="Godfrey J."/>
            <person name="Good R."/>
            <person name="Gotea V."/>
            <person name="Gravely B."/>
            <person name="Greenberg A.J."/>
            <person name="Griffiths-Jones S."/>
            <person name="Gross S."/>
            <person name="Guigo R."/>
            <person name="Gustafson E.A."/>
            <person name="Haerty W."/>
            <person name="Hahn M.W."/>
            <person name="Halligan D.L."/>
            <person name="Halpern A.L."/>
            <person name="Halter G.M."/>
            <person name="Han M.V."/>
            <person name="Heger A."/>
            <person name="Hillier L."/>
            <person name="Hinrichs A.S."/>
            <person name="Holmes I."/>
            <person name="Hoskins R.A."/>
            <person name="Hubisz M.J."/>
            <person name="Hultmark D."/>
            <person name="Huntley M.A."/>
            <person name="Jaffe D.B."/>
            <person name="Jagadeeshan S."/>
            <person name="Jeck W.R."/>
            <person name="Johnson J."/>
            <person name="Jones C.D."/>
            <person name="Jordan W.C."/>
            <person name="Karpen G.H."/>
            <person name="Kataoka E."/>
            <person name="Keightley P.D."/>
            <person name="Kheradpour P."/>
            <person name="Kirkness E.F."/>
            <person name="Koerich L.B."/>
            <person name="Kristiansen K."/>
            <person name="Kudrna D."/>
            <person name="Kulathinal R.J."/>
            <person name="Kumar S."/>
            <person name="Kwok R."/>
            <person name="Lander E."/>
            <person name="Langley C.H."/>
            <person name="Lapoint R."/>
            <person name="Lazzaro B.P."/>
            <person name="Lee S.J."/>
            <person name="Levesque L."/>
            <person name="Li R."/>
            <person name="Lin C.F."/>
            <person name="Lin M.F."/>
            <person name="Lindblad-Toh K."/>
            <person name="Llopart A."/>
            <person name="Long M."/>
            <person name="Low L."/>
            <person name="Lozovsky E."/>
            <person name="Lu J."/>
            <person name="Luo M."/>
            <person name="Machado C.A."/>
            <person name="Makalowski W."/>
            <person name="Marzo M."/>
            <person name="Matsuda M."/>
            <person name="Matzkin L."/>
            <person name="McAllister B."/>
            <person name="McBride C.S."/>
            <person name="McKernan B."/>
            <person name="McKernan K."/>
            <person name="Mendez-Lago M."/>
            <person name="Minx P."/>
            <person name="Mollenhauer M.U."/>
            <person name="Montooth K."/>
            <person name="Mount S.M."/>
            <person name="Mu X."/>
            <person name="Myers E."/>
            <person name="Negre B."/>
            <person name="Newfeld S."/>
            <person name="Nielsen R."/>
            <person name="Noor M.A."/>
            <person name="O'Grady P."/>
            <person name="Pachter L."/>
            <person name="Papaceit M."/>
            <person name="Parisi M.J."/>
            <person name="Parisi M."/>
            <person name="Parts L."/>
            <person name="Pedersen J.S."/>
            <person name="Pesole G."/>
            <person name="Phillippy A.M."/>
            <person name="Ponting C.P."/>
            <person name="Pop M."/>
            <person name="Porcelli D."/>
            <person name="Powell J.R."/>
            <person name="Prohaska S."/>
            <person name="Pruitt K."/>
            <person name="Puig M."/>
            <person name="Quesneville H."/>
            <person name="Ram K.R."/>
            <person name="Rand D."/>
            <person name="Rasmussen M.D."/>
            <person name="Reed L.K."/>
            <person name="Reenan R."/>
            <person name="Reily A."/>
            <person name="Remington K.A."/>
            <person name="Rieger T.T."/>
            <person name="Ritchie M.G."/>
            <person name="Robin C."/>
            <person name="Rogers Y.H."/>
            <person name="Rohde C."/>
            <person name="Rozas J."/>
            <person name="Rubenfield M.J."/>
            <person name="Ruiz A."/>
            <person name="Russo S."/>
            <person name="Salzberg S.L."/>
            <person name="Sanchez-Gracia A."/>
            <person name="Saranga D.J."/>
            <person name="Sato H."/>
            <person name="Schaeffer S.W."/>
            <person name="Schatz M.C."/>
            <person name="Schlenke T."/>
            <person name="Schwartz R."/>
            <person name="Segarra C."/>
            <person name="Singh R.S."/>
            <person name="Sirot L."/>
            <person name="Sirota M."/>
            <person name="Sisneros N.B."/>
            <person name="Smith C.D."/>
            <person name="Smith T.F."/>
            <person name="Spieth J."/>
            <person name="Stage D.E."/>
            <person name="Stark A."/>
            <person name="Stephan W."/>
            <person name="Strausberg R.L."/>
            <person name="Strempel S."/>
            <person name="Sturgill D."/>
            <person name="Sutton G."/>
            <person name="Sutton G.G."/>
            <person name="Tao W."/>
            <person name="Teichmann S."/>
            <person name="Tobari Y.N."/>
            <person name="Tomimura Y."/>
            <person name="Tsolas J.M."/>
            <person name="Valente V.L."/>
            <person name="Venter E."/>
            <person name="Venter J.C."/>
            <person name="Vicario S."/>
            <person name="Vieira F.G."/>
            <person name="Vilella A.J."/>
            <person name="Villasante A."/>
            <person name="Walenz B."/>
            <person name="Wang J."/>
            <person name="Wasserman M."/>
            <person name="Watts T."/>
            <person name="Wilson D."/>
            <person name="Wilson R.K."/>
            <person name="Wing R.A."/>
            <person name="Wolfner M.F."/>
            <person name="Wong A."/>
            <person name="Wong G.K."/>
            <person name="Wu C.I."/>
            <person name="Wu G."/>
            <person name="Yamamoto D."/>
            <person name="Yang H.P."/>
            <person name="Yang S.P."/>
            <person name="Yorke J.A."/>
            <person name="Yoshida K."/>
            <person name="Zdobnov E."/>
            <person name="Zhang P."/>
            <person name="Zhang Y."/>
            <person name="Zimin A.V."/>
            <person name="Baldwin J."/>
            <person name="Abdouelleil A."/>
            <person name="Abdulkadir J."/>
            <person name="Abebe A."/>
            <person name="Abera B."/>
            <person name="Abreu J."/>
            <person name="Acer S.C."/>
            <person name="Aftuck L."/>
            <person name="Alexander A."/>
            <person name="An P."/>
            <person name="Anderson E."/>
            <person name="Anderson S."/>
            <person name="Arachi H."/>
            <person name="Azer M."/>
            <person name="Bachantsang P."/>
            <person name="Barry A."/>
            <person name="Bayul T."/>
            <person name="Berlin A."/>
            <person name="Bessette D."/>
            <person name="Bloom T."/>
            <person name="Blye J."/>
            <person name="Boguslavskiy L."/>
            <person name="Bonnet C."/>
            <person name="Boukhgalter B."/>
            <person name="Bourzgui I."/>
            <person name="Brown A."/>
            <person name="Cahill P."/>
            <person name="Channer S."/>
            <person name="Cheshatsang Y."/>
            <person name="Chuda L."/>
            <person name="Citroen M."/>
            <person name="Collymore A."/>
            <person name="Cooke P."/>
            <person name="Costello M."/>
            <person name="D'Aco K."/>
            <person name="Daza R."/>
            <person name="De Haan G."/>
            <person name="DeGray S."/>
            <person name="DeMaso C."/>
            <person name="Dhargay N."/>
            <person name="Dooley K."/>
            <person name="Dooley E."/>
            <person name="Doricent M."/>
            <person name="Dorje P."/>
            <person name="Dorjee K."/>
            <person name="Dupes A."/>
            <person name="Elong R."/>
            <person name="Falk J."/>
            <person name="Farina A."/>
            <person name="Faro S."/>
            <person name="Ferguson D."/>
            <person name="Fisher S."/>
            <person name="Foley C.D."/>
            <person name="Franke A."/>
            <person name="Friedrich D."/>
            <person name="Gadbois L."/>
            <person name="Gearin G."/>
            <person name="Gearin C.R."/>
            <person name="Giannoukos G."/>
            <person name="Goode T."/>
            <person name="Graham J."/>
            <person name="Grandbois E."/>
            <person name="Grewal S."/>
            <person name="Gyaltsen K."/>
            <person name="Hafez N."/>
            <person name="Hagos B."/>
            <person name="Hall J."/>
            <person name="Henson C."/>
            <person name="Hollinger A."/>
            <person name="Honan T."/>
            <person name="Huard M.D."/>
            <person name="Hughes L."/>
            <person name="Hurhula B."/>
            <person name="Husby M.E."/>
            <person name="Kamat A."/>
            <person name="Kanga B."/>
            <person name="Kashin S."/>
            <person name="Khazanovich D."/>
            <person name="Kisner P."/>
            <person name="Lance K."/>
            <person name="Lara M."/>
            <person name="Lee W."/>
            <person name="Lennon N."/>
            <person name="Letendre F."/>
            <person name="LeVine R."/>
            <person name="Lipovsky A."/>
            <person name="Liu X."/>
            <person name="Liu J."/>
            <person name="Liu S."/>
            <person name="Lokyitsang T."/>
            <person name="Lokyitsang Y."/>
            <person name="Lubonja R."/>
            <person name="Lui A."/>
            <person name="MacDonald P."/>
            <person name="Magnisalis V."/>
            <person name="Maru K."/>
            <person name="Matthews C."/>
            <person name="McCusker W."/>
            <person name="McDonough S."/>
            <person name="Mehta T."/>
            <person name="Meldrim J."/>
            <person name="Meneus L."/>
            <person name="Mihai O."/>
            <person name="Mihalev A."/>
            <person name="Mihova T."/>
            <person name="Mittelman R."/>
            <person name="Mlenga V."/>
            <person name="Montmayeur A."/>
            <person name="Mulrain L."/>
            <person name="Navidi A."/>
            <person name="Naylor J."/>
            <person name="Negash T."/>
            <person name="Nguyen T."/>
            <person name="Nguyen N."/>
            <person name="Nicol R."/>
            <person name="Norbu C."/>
            <person name="Norbu N."/>
            <person name="Novod N."/>
            <person name="O'Neill B."/>
            <person name="Osman S."/>
            <person name="Markiewicz E."/>
            <person name="Oyono O.L."/>
            <person name="Patti C."/>
            <person name="Phunkhang P."/>
            <person name="Pierre F."/>
            <person name="Priest M."/>
            <person name="Raghuraman S."/>
            <person name="Rege F."/>
            <person name="Reyes R."/>
            <person name="Rise C."/>
            <person name="Rogov P."/>
            <person name="Ross K."/>
            <person name="Ryan E."/>
            <person name="Settipalli S."/>
            <person name="Shea T."/>
            <person name="Sherpa N."/>
            <person name="Shi L."/>
            <person name="Shih D."/>
            <person name="Sparrow T."/>
            <person name="Spaulding J."/>
            <person name="Stalker J."/>
            <person name="Stange-Thomann N."/>
            <person name="Stavropoulos S."/>
            <person name="Stone C."/>
            <person name="Strader C."/>
            <person name="Tesfaye S."/>
            <person name="Thomson T."/>
            <person name="Thoulutsang Y."/>
            <person name="Thoulutsang D."/>
            <person name="Topham K."/>
            <person name="Topping I."/>
            <person name="Tsamla T."/>
            <person name="Vassiliev H."/>
            <person name="Vo A."/>
            <person name="Wangchuk T."/>
            <person name="Wangdi T."/>
            <person name="Weiand M."/>
            <person name="Wilkinson J."/>
            <person name="Wilson A."/>
            <person name="Yadav S."/>
            <person name="Young G."/>
            <person name="Yu Q."/>
            <person name="Zembek L."/>
            <person name="Zhong D."/>
            <person name="Zimmer A."/>
            <person name="Zwirko Z."/>
            <person name="Jaffe D.B."/>
            <person name="Alvarez P."/>
            <person name="Brockman W."/>
            <person name="Butler J."/>
            <person name="Chin C."/>
            <person name="Gnerre S."/>
            <person name="Grabherr M."/>
            <person name="Kleber M."/>
            <person name="Mauceli E."/>
            <person name="MacCallum I."/>
        </authorList>
    </citation>
    <scope>NUCLEOTIDE SEQUENCE [LARGE SCALE GENOMIC DNA]</scope>
    <source>
        <strain evidence="4">Tucson 15287-2541.00</strain>
    </source>
</reference>
<dbReference type="Proteomes" id="UP000001070">
    <property type="component" value="Unassembled WGS sequence"/>
</dbReference>
<dbReference type="SMR" id="B4J8C9"/>
<dbReference type="KEGG" id="dgr:6560443"/>
<dbReference type="InterPro" id="IPR052763">
    <property type="entry name" value="DnaJ_C4"/>
</dbReference>
<dbReference type="PROSITE" id="PS50076">
    <property type="entry name" value="DNAJ_2"/>
    <property type="match status" value="1"/>
</dbReference>
<keyword evidence="1" id="KW-1133">Transmembrane helix</keyword>